<evidence type="ECO:0000313" key="4">
    <source>
        <dbReference type="EMBL" id="RLP83471.1"/>
    </source>
</evidence>
<keyword evidence="2" id="KW-0012">Acyltransferase</keyword>
<name>A0A3L7AV99_9MICO</name>
<proteinExistence type="predicted"/>
<dbReference type="PROSITE" id="PS51186">
    <property type="entry name" value="GNAT"/>
    <property type="match status" value="1"/>
</dbReference>
<dbReference type="Gene3D" id="3.40.630.30">
    <property type="match status" value="1"/>
</dbReference>
<comment type="caution">
    <text evidence="4">The sequence shown here is derived from an EMBL/GenBank/DDBJ whole genome shotgun (WGS) entry which is preliminary data.</text>
</comment>
<reference evidence="4 5" key="1">
    <citation type="submission" date="2018-10" db="EMBL/GenBank/DDBJ databases">
        <authorList>
            <person name="Li J."/>
        </authorList>
    </citation>
    <scope>NUCLEOTIDE SEQUENCE [LARGE SCALE GENOMIC DNA]</scope>
    <source>
        <strain evidence="4 5">JCM 11654</strain>
    </source>
</reference>
<dbReference type="AlphaFoldDB" id="A0A3L7AV99"/>
<dbReference type="PANTHER" id="PTHR43877">
    <property type="entry name" value="AMINOALKYLPHOSPHONATE N-ACETYLTRANSFERASE-RELATED-RELATED"/>
    <property type="match status" value="1"/>
</dbReference>
<evidence type="ECO:0000256" key="2">
    <source>
        <dbReference type="ARBA" id="ARBA00023315"/>
    </source>
</evidence>
<evidence type="ECO:0000313" key="5">
    <source>
        <dbReference type="Proteomes" id="UP000269438"/>
    </source>
</evidence>
<evidence type="ECO:0000259" key="3">
    <source>
        <dbReference type="PROSITE" id="PS51186"/>
    </source>
</evidence>
<dbReference type="SUPFAM" id="SSF55729">
    <property type="entry name" value="Acyl-CoA N-acyltransferases (Nat)"/>
    <property type="match status" value="1"/>
</dbReference>
<feature type="domain" description="N-acetyltransferase" evidence="3">
    <location>
        <begin position="5"/>
        <end position="167"/>
    </location>
</feature>
<keyword evidence="1 4" id="KW-0808">Transferase</keyword>
<dbReference type="InterPro" id="IPR000182">
    <property type="entry name" value="GNAT_dom"/>
</dbReference>
<sequence>MIPIALIRPARASDAAAIGAVHARAWQETYRGDVPDAVLDDPEEPRRRADMWGKMLSRPIGSDRFLNVAEIAGTMVGIAMSGPAEEPDVPGASELKVLYVLAEQHGTGLGARLLNSVLDPDSLAVLWVLDPNPRAQRFYRKHGFVPDGAAQAWEYDTREIRMVRAGKWHPRPGDVTA</sequence>
<dbReference type="InterPro" id="IPR016181">
    <property type="entry name" value="Acyl_CoA_acyltransferase"/>
</dbReference>
<dbReference type="OrthoDB" id="5243635at2"/>
<dbReference type="Pfam" id="PF13508">
    <property type="entry name" value="Acetyltransf_7"/>
    <property type="match status" value="1"/>
</dbReference>
<dbReference type="EMBL" id="RCUY01000004">
    <property type="protein sequence ID" value="RLP83471.1"/>
    <property type="molecule type" value="Genomic_DNA"/>
</dbReference>
<dbReference type="GO" id="GO:0016747">
    <property type="term" value="F:acyltransferase activity, transferring groups other than amino-acyl groups"/>
    <property type="evidence" value="ECO:0007669"/>
    <property type="project" value="InterPro"/>
</dbReference>
<dbReference type="InterPro" id="IPR050832">
    <property type="entry name" value="Bact_Acetyltransf"/>
</dbReference>
<accession>A0A3L7AV99</accession>
<keyword evidence="5" id="KW-1185">Reference proteome</keyword>
<dbReference type="RefSeq" id="WP_121687884.1">
    <property type="nucleotide sequence ID" value="NZ_RCUY01000004.1"/>
</dbReference>
<dbReference type="CDD" id="cd04301">
    <property type="entry name" value="NAT_SF"/>
    <property type="match status" value="1"/>
</dbReference>
<organism evidence="4 5">
    <name type="scientific">Mycetocola lacteus</name>
    <dbReference type="NCBI Taxonomy" id="76637"/>
    <lineage>
        <taxon>Bacteria</taxon>
        <taxon>Bacillati</taxon>
        <taxon>Actinomycetota</taxon>
        <taxon>Actinomycetes</taxon>
        <taxon>Micrococcales</taxon>
        <taxon>Microbacteriaceae</taxon>
        <taxon>Mycetocola</taxon>
    </lineage>
</organism>
<evidence type="ECO:0000256" key="1">
    <source>
        <dbReference type="ARBA" id="ARBA00022679"/>
    </source>
</evidence>
<protein>
    <submittedName>
        <fullName evidence="4">GNAT family N-acetyltransferase</fullName>
    </submittedName>
</protein>
<dbReference type="Proteomes" id="UP000269438">
    <property type="component" value="Unassembled WGS sequence"/>
</dbReference>
<gene>
    <name evidence="4" type="ORF">D9V34_05525</name>
</gene>